<dbReference type="Gene3D" id="4.10.640.10">
    <property type="entry name" value="Ribosomal protein S18"/>
    <property type="match status" value="1"/>
</dbReference>
<proteinExistence type="predicted"/>
<accession>A0AAD8Q073</accession>
<dbReference type="Proteomes" id="UP001230504">
    <property type="component" value="Unassembled WGS sequence"/>
</dbReference>
<sequence>MPPRLPFLSAVKAPGAFMSRIARPFSSTSANTQSSDPISNLLDLDEKPEVHSTERIRGIINQGGKARVEGVAARKRTMVESLRERKISDDYIKQMPRRWRAGEIYAPHDLSSVEMEKWRKSKRPNVDVIDLLGINPLDHYRNFSMVSEYMTAFGQIDHSNNTGLRPVNQRKMAKAIRRAVGMGIHPSVHQHPELLRKKFRLNASWK</sequence>
<keyword evidence="2" id="KW-0687">Ribonucleoprotein</keyword>
<protein>
    <recommendedName>
        <fullName evidence="3">Small ribosomal subunit protein bS18m</fullName>
    </recommendedName>
</protein>
<dbReference type="AlphaFoldDB" id="A0AAD8Q073"/>
<dbReference type="Pfam" id="PF01084">
    <property type="entry name" value="Ribosomal_S18"/>
    <property type="match status" value="1"/>
</dbReference>
<dbReference type="GO" id="GO:0005840">
    <property type="term" value="C:ribosome"/>
    <property type="evidence" value="ECO:0007669"/>
    <property type="project" value="UniProtKB-KW"/>
</dbReference>
<dbReference type="RefSeq" id="XP_060414574.1">
    <property type="nucleotide sequence ID" value="XM_060563629.1"/>
</dbReference>
<keyword evidence="1 4" id="KW-0689">Ribosomal protein</keyword>
<dbReference type="FunFam" id="4.10.640.10:FF:000013">
    <property type="entry name" value="37S ribosomal protein S18"/>
    <property type="match status" value="1"/>
</dbReference>
<comment type="caution">
    <text evidence="4">The sequence shown here is derived from an EMBL/GenBank/DDBJ whole genome shotgun (WGS) entry which is preliminary data.</text>
</comment>
<evidence type="ECO:0000313" key="5">
    <source>
        <dbReference type="Proteomes" id="UP001230504"/>
    </source>
</evidence>
<dbReference type="GO" id="GO:0003735">
    <property type="term" value="F:structural constituent of ribosome"/>
    <property type="evidence" value="ECO:0007669"/>
    <property type="project" value="InterPro"/>
</dbReference>
<evidence type="ECO:0000313" key="4">
    <source>
        <dbReference type="EMBL" id="KAK1593263.1"/>
    </source>
</evidence>
<dbReference type="GeneID" id="85447869"/>
<evidence type="ECO:0000256" key="2">
    <source>
        <dbReference type="ARBA" id="ARBA00023274"/>
    </source>
</evidence>
<name>A0AAD8Q073_9PEZI</name>
<dbReference type="GO" id="GO:1990904">
    <property type="term" value="C:ribonucleoprotein complex"/>
    <property type="evidence" value="ECO:0007669"/>
    <property type="project" value="UniProtKB-KW"/>
</dbReference>
<evidence type="ECO:0000256" key="3">
    <source>
        <dbReference type="ARBA" id="ARBA00035264"/>
    </source>
</evidence>
<dbReference type="GO" id="GO:0006412">
    <property type="term" value="P:translation"/>
    <property type="evidence" value="ECO:0007669"/>
    <property type="project" value="InterPro"/>
</dbReference>
<dbReference type="InterPro" id="IPR001648">
    <property type="entry name" value="Ribosomal_bS18"/>
</dbReference>
<organism evidence="4 5">
    <name type="scientific">Colletotrichum navitas</name>
    <dbReference type="NCBI Taxonomy" id="681940"/>
    <lineage>
        <taxon>Eukaryota</taxon>
        <taxon>Fungi</taxon>
        <taxon>Dikarya</taxon>
        <taxon>Ascomycota</taxon>
        <taxon>Pezizomycotina</taxon>
        <taxon>Sordariomycetes</taxon>
        <taxon>Hypocreomycetidae</taxon>
        <taxon>Glomerellales</taxon>
        <taxon>Glomerellaceae</taxon>
        <taxon>Colletotrichum</taxon>
        <taxon>Colletotrichum graminicola species complex</taxon>
    </lineage>
</organism>
<dbReference type="InterPro" id="IPR036870">
    <property type="entry name" value="Ribosomal_bS18_sf"/>
</dbReference>
<reference evidence="4" key="1">
    <citation type="submission" date="2021-06" db="EMBL/GenBank/DDBJ databases">
        <title>Comparative genomics, transcriptomics and evolutionary studies reveal genomic signatures of adaptation to plant cell wall in hemibiotrophic fungi.</title>
        <authorList>
            <consortium name="DOE Joint Genome Institute"/>
            <person name="Baroncelli R."/>
            <person name="Diaz J.F."/>
            <person name="Benocci T."/>
            <person name="Peng M."/>
            <person name="Battaglia E."/>
            <person name="Haridas S."/>
            <person name="Andreopoulos W."/>
            <person name="Labutti K."/>
            <person name="Pangilinan J."/>
            <person name="Floch G.L."/>
            <person name="Makela M.R."/>
            <person name="Henrissat B."/>
            <person name="Grigoriev I.V."/>
            <person name="Crouch J.A."/>
            <person name="De Vries R.P."/>
            <person name="Sukno S.A."/>
            <person name="Thon M.R."/>
        </authorList>
    </citation>
    <scope>NUCLEOTIDE SEQUENCE</scope>
    <source>
        <strain evidence="4">CBS 125086</strain>
    </source>
</reference>
<evidence type="ECO:0000256" key="1">
    <source>
        <dbReference type="ARBA" id="ARBA00022980"/>
    </source>
</evidence>
<keyword evidence="5" id="KW-1185">Reference proteome</keyword>
<gene>
    <name evidence="4" type="ORF">LY79DRAFT_669367</name>
</gene>
<dbReference type="EMBL" id="JAHLJV010000026">
    <property type="protein sequence ID" value="KAK1593263.1"/>
    <property type="molecule type" value="Genomic_DNA"/>
</dbReference>
<dbReference type="SUPFAM" id="SSF46911">
    <property type="entry name" value="Ribosomal protein S18"/>
    <property type="match status" value="1"/>
</dbReference>